<dbReference type="Proteomes" id="UP000005744">
    <property type="component" value="Unassembled WGS sequence"/>
</dbReference>
<organism evidence="1 2">
    <name type="scientific">Beggiatoa alba B18LD</name>
    <dbReference type="NCBI Taxonomy" id="395493"/>
    <lineage>
        <taxon>Bacteria</taxon>
        <taxon>Pseudomonadati</taxon>
        <taxon>Pseudomonadota</taxon>
        <taxon>Gammaproteobacteria</taxon>
        <taxon>Thiotrichales</taxon>
        <taxon>Thiotrichaceae</taxon>
        <taxon>Beggiatoa</taxon>
    </lineage>
</organism>
<reference evidence="1 2" key="1">
    <citation type="submission" date="2011-11" db="EMBL/GenBank/DDBJ databases">
        <title>Improved High-Quality Draft sequence of Beggiatoa alba B18lD.</title>
        <authorList>
            <consortium name="US DOE Joint Genome Institute"/>
            <person name="Lucas S."/>
            <person name="Han J."/>
            <person name="Lapidus A."/>
            <person name="Cheng J.-F."/>
            <person name="Goodwin L."/>
            <person name="Pitluck S."/>
            <person name="Peters L."/>
            <person name="Mikhailova N."/>
            <person name="Held B."/>
            <person name="Detter J.C."/>
            <person name="Han C."/>
            <person name="Tapia R."/>
            <person name="Land M."/>
            <person name="Hauser L."/>
            <person name="Kyrpides N."/>
            <person name="Ivanova N."/>
            <person name="Pagani I."/>
            <person name="Samuel K."/>
            <person name="Teske A."/>
            <person name="Mueller J."/>
            <person name="Woyke T."/>
        </authorList>
    </citation>
    <scope>NUCLEOTIDE SEQUENCE [LARGE SCALE GENOMIC DNA]</scope>
    <source>
        <strain evidence="1 2">B18LD</strain>
    </source>
</reference>
<evidence type="ECO:0000313" key="2">
    <source>
        <dbReference type="Proteomes" id="UP000005744"/>
    </source>
</evidence>
<accession>I3CJP0</accession>
<evidence type="ECO:0000313" key="1">
    <source>
        <dbReference type="EMBL" id="EIJ43833.1"/>
    </source>
</evidence>
<proteinExistence type="predicted"/>
<keyword evidence="2" id="KW-1185">Reference proteome</keyword>
<dbReference type="STRING" id="395493.BegalDRAFT_3006"/>
<dbReference type="AlphaFoldDB" id="I3CJP0"/>
<dbReference type="RefSeq" id="WP_002691361.1">
    <property type="nucleotide sequence ID" value="NZ_JH600070.1"/>
</dbReference>
<name>I3CJP0_9GAMM</name>
<sequence length="337" mass="38686">MPRKLLTIVGLGFLAYFFLLNAATADEYYKLYINTTPTDAKISIRNILPKFKQGIALVAGRYEIVITHKDYQSYKTWIDLKEQTTLNIQLLPSQRPDNHYTLNLSVNPSDAEIQLMDVNQQSIPFSMGMWLPPNQYLLRVFKKGYAEQQQWIRIDDQDLQLTIDLTSPALAPDTAESPIRYPLHIYVQPSQATITLINQERSFQQGMLLKSGRYLLQITQPDYTTRQEWIEIFDEGLTLNVTLSKPKMCFAHGDEYLVLEFFGDVVEGTYSTATGQYIRLKGAQQTRSPEIKALAIFTKDKIQRESNVMLFWQTGNLLLKMNGKQSFFTAITCAQNP</sequence>
<gene>
    <name evidence="1" type="ORF">BegalDRAFT_3006</name>
</gene>
<dbReference type="OrthoDB" id="6126039at2"/>
<evidence type="ECO:0008006" key="3">
    <source>
        <dbReference type="Google" id="ProtNLM"/>
    </source>
</evidence>
<dbReference type="EMBL" id="JH600070">
    <property type="protein sequence ID" value="EIJ43833.1"/>
    <property type="molecule type" value="Genomic_DNA"/>
</dbReference>
<dbReference type="HOGENOM" id="CLU_823014_0_0_6"/>
<protein>
    <recommendedName>
        <fullName evidence="3">PEGA domain-containing protein</fullName>
    </recommendedName>
</protein>
<dbReference type="eggNOG" id="COG1262">
    <property type="taxonomic scope" value="Bacteria"/>
</dbReference>